<dbReference type="HOGENOM" id="CLU_2309822_0_0_1"/>
<feature type="compositionally biased region" description="Basic residues" evidence="1">
    <location>
        <begin position="51"/>
        <end position="61"/>
    </location>
</feature>
<reference evidence="3" key="1">
    <citation type="journal article" date="2013" name="Science">
        <title>The Amborella genome and the evolution of flowering plants.</title>
        <authorList>
            <consortium name="Amborella Genome Project"/>
        </authorList>
    </citation>
    <scope>NUCLEOTIDE SEQUENCE [LARGE SCALE GENOMIC DNA]</scope>
</reference>
<dbReference type="AlphaFoldDB" id="W1PV23"/>
<dbReference type="Proteomes" id="UP000017836">
    <property type="component" value="Unassembled WGS sequence"/>
</dbReference>
<sequence>MFGWIMGNTLRTLESVQCTEVVVKALRERIEKSKEEKEEGGVEEEAENLKAKNKGKGKTKATLKPTRSSSRFAATRLGNRSGVEELLLLKDDSEKEFELN</sequence>
<dbReference type="EMBL" id="KI392664">
    <property type="protein sequence ID" value="ERN11923.1"/>
    <property type="molecule type" value="Genomic_DNA"/>
</dbReference>
<proteinExistence type="predicted"/>
<feature type="region of interest" description="Disordered" evidence="1">
    <location>
        <begin position="32"/>
        <end position="76"/>
    </location>
</feature>
<evidence type="ECO:0000313" key="2">
    <source>
        <dbReference type="EMBL" id="ERN11923.1"/>
    </source>
</evidence>
<dbReference type="Gramene" id="ERN11923">
    <property type="protein sequence ID" value="ERN11923"/>
    <property type="gene ID" value="AMTR_s00020p00243740"/>
</dbReference>
<gene>
    <name evidence="2" type="ORF">AMTR_s00020p00243740</name>
</gene>
<protein>
    <submittedName>
        <fullName evidence="2">Uncharacterized protein</fullName>
    </submittedName>
</protein>
<keyword evidence="3" id="KW-1185">Reference proteome</keyword>
<name>W1PV23_AMBTC</name>
<organism evidence="2 3">
    <name type="scientific">Amborella trichopoda</name>
    <dbReference type="NCBI Taxonomy" id="13333"/>
    <lineage>
        <taxon>Eukaryota</taxon>
        <taxon>Viridiplantae</taxon>
        <taxon>Streptophyta</taxon>
        <taxon>Embryophyta</taxon>
        <taxon>Tracheophyta</taxon>
        <taxon>Spermatophyta</taxon>
        <taxon>Magnoliopsida</taxon>
        <taxon>Amborellales</taxon>
        <taxon>Amborellaceae</taxon>
        <taxon>Amborella</taxon>
    </lineage>
</organism>
<accession>W1PV23</accession>
<evidence type="ECO:0000256" key="1">
    <source>
        <dbReference type="SAM" id="MobiDB-lite"/>
    </source>
</evidence>
<evidence type="ECO:0000313" key="3">
    <source>
        <dbReference type="Proteomes" id="UP000017836"/>
    </source>
</evidence>